<gene>
    <name evidence="1" type="ORF">GBF38_008159</name>
</gene>
<organism evidence="1 2">
    <name type="scientific">Nibea albiflora</name>
    <name type="common">Yellow drum</name>
    <name type="synonym">Corvina albiflora</name>
    <dbReference type="NCBI Taxonomy" id="240163"/>
    <lineage>
        <taxon>Eukaryota</taxon>
        <taxon>Metazoa</taxon>
        <taxon>Chordata</taxon>
        <taxon>Craniata</taxon>
        <taxon>Vertebrata</taxon>
        <taxon>Euteleostomi</taxon>
        <taxon>Actinopterygii</taxon>
        <taxon>Neopterygii</taxon>
        <taxon>Teleostei</taxon>
        <taxon>Neoteleostei</taxon>
        <taxon>Acanthomorphata</taxon>
        <taxon>Eupercaria</taxon>
        <taxon>Sciaenidae</taxon>
        <taxon>Nibea</taxon>
    </lineage>
</organism>
<proteinExistence type="predicted"/>
<dbReference type="Proteomes" id="UP000805704">
    <property type="component" value="Chromosome 3"/>
</dbReference>
<name>A0ACB7EPS8_NIBAL</name>
<evidence type="ECO:0000313" key="1">
    <source>
        <dbReference type="EMBL" id="KAG8004074.1"/>
    </source>
</evidence>
<accession>A0ACB7EPS8</accession>
<dbReference type="EMBL" id="CM024791">
    <property type="protein sequence ID" value="KAG8004074.1"/>
    <property type="molecule type" value="Genomic_DNA"/>
</dbReference>
<keyword evidence="2" id="KW-1185">Reference proteome</keyword>
<protein>
    <submittedName>
        <fullName evidence="1">Uncharacterized protein</fullName>
    </submittedName>
</protein>
<evidence type="ECO:0000313" key="2">
    <source>
        <dbReference type="Proteomes" id="UP000805704"/>
    </source>
</evidence>
<reference evidence="1" key="1">
    <citation type="submission" date="2020-04" db="EMBL/GenBank/DDBJ databases">
        <title>A chromosome-scale assembly and high-density genetic map of the yellow drum (Nibea albiflora) genome.</title>
        <authorList>
            <person name="Xu D."/>
            <person name="Zhang W."/>
            <person name="Chen R."/>
            <person name="Tan P."/>
            <person name="Wang L."/>
            <person name="Song H."/>
            <person name="Tian L."/>
            <person name="Zhu Q."/>
            <person name="Wang B."/>
        </authorList>
    </citation>
    <scope>NUCLEOTIDE SEQUENCE</scope>
    <source>
        <strain evidence="1">ZJHYS-2018</strain>
    </source>
</reference>
<sequence>MRQTKQENVCLLTAAKYPRAIEGTHPPIMPEVAHLASTKPQLFTVTPPPDYNATPVTSSLLTTTTLLPWEEAHMQVHTILIVVIFCVVCFLLLLAFFYAFCFHCSIRSTPKDTANRCSLEREDATYKLSSSDGQSVGNVV</sequence>
<comment type="caution">
    <text evidence="1">The sequence shown here is derived from an EMBL/GenBank/DDBJ whole genome shotgun (WGS) entry which is preliminary data.</text>
</comment>